<proteinExistence type="inferred from homology"/>
<feature type="transmembrane region" description="Helical" evidence="4">
    <location>
        <begin position="50"/>
        <end position="69"/>
    </location>
</feature>
<feature type="transmembrane region" description="Helical" evidence="4">
    <location>
        <begin position="181"/>
        <end position="197"/>
    </location>
</feature>
<keyword evidence="6" id="KW-1185">Reference proteome</keyword>
<accession>A0A9P7B448</accession>
<sequence>MDHGGMDHGGHSGHGGGMDPMACKMSMIWNTDPVGHCLVFPSLQITKSTVVFYLVAIVLLGVAAEWLRLSLTTFDRNLRSNLRGGGSNPLGGGGGSSTPGLGGNGLSRANTPAALRRPSGFGATDNAGEEALLGGGGNKSGRYWGVVRLPWLLQLRRSLGYVLMVALGYYLHLLVMTYNAQIIMAVLSGIFLGHFIFHRHVDLSAYEGAEEGKGLQCH</sequence>
<keyword evidence="4" id="KW-0813">Transport</keyword>
<keyword evidence="4" id="KW-0186">Copper</keyword>
<dbReference type="Proteomes" id="UP000777482">
    <property type="component" value="Unassembled WGS sequence"/>
</dbReference>
<dbReference type="EMBL" id="PUHQ01000064">
    <property type="protein sequence ID" value="KAG0658587.1"/>
    <property type="molecule type" value="Genomic_DNA"/>
</dbReference>
<keyword evidence="3 4" id="KW-0472">Membrane</keyword>
<dbReference type="AlphaFoldDB" id="A0A9P7B448"/>
<keyword evidence="1 4" id="KW-0812">Transmembrane</keyword>
<evidence type="ECO:0000256" key="1">
    <source>
        <dbReference type="ARBA" id="ARBA00022692"/>
    </source>
</evidence>
<gene>
    <name evidence="5" type="ORF">C6P46_005707</name>
</gene>
<evidence type="ECO:0000256" key="2">
    <source>
        <dbReference type="ARBA" id="ARBA00022989"/>
    </source>
</evidence>
<comment type="caution">
    <text evidence="5">The sequence shown here is derived from an EMBL/GenBank/DDBJ whole genome shotgun (WGS) entry which is preliminary data.</text>
</comment>
<comment type="similarity">
    <text evidence="4">Belongs to the copper transporter (Ctr) (TC 1.A.56) family. SLC31A subfamily.</text>
</comment>
<evidence type="ECO:0000256" key="3">
    <source>
        <dbReference type="ARBA" id="ARBA00023136"/>
    </source>
</evidence>
<reference evidence="5 6" key="1">
    <citation type="submission" date="2020-11" db="EMBL/GenBank/DDBJ databases">
        <title>Kefir isolates.</title>
        <authorList>
            <person name="Marcisauskas S."/>
            <person name="Kim Y."/>
            <person name="Blasche S."/>
        </authorList>
    </citation>
    <scope>NUCLEOTIDE SEQUENCE [LARGE SCALE GENOMIC DNA]</scope>
    <source>
        <strain evidence="5 6">KR</strain>
    </source>
</reference>
<dbReference type="InterPro" id="IPR007274">
    <property type="entry name" value="Cop_transporter"/>
</dbReference>
<protein>
    <recommendedName>
        <fullName evidence="4">Copper transport protein</fullName>
    </recommendedName>
</protein>
<keyword evidence="4" id="KW-0406">Ion transport</keyword>
<organism evidence="5 6">
    <name type="scientific">Rhodotorula mucilaginosa</name>
    <name type="common">Yeast</name>
    <name type="synonym">Rhodotorula rubra</name>
    <dbReference type="NCBI Taxonomy" id="5537"/>
    <lineage>
        <taxon>Eukaryota</taxon>
        <taxon>Fungi</taxon>
        <taxon>Dikarya</taxon>
        <taxon>Basidiomycota</taxon>
        <taxon>Pucciniomycotina</taxon>
        <taxon>Microbotryomycetes</taxon>
        <taxon>Sporidiobolales</taxon>
        <taxon>Sporidiobolaceae</taxon>
        <taxon>Rhodotorula</taxon>
    </lineage>
</organism>
<dbReference type="PANTHER" id="PTHR12483:SF115">
    <property type="entry name" value="COPPER TRANSPORT PROTEIN"/>
    <property type="match status" value="1"/>
</dbReference>
<evidence type="ECO:0000256" key="4">
    <source>
        <dbReference type="RuleBase" id="RU367022"/>
    </source>
</evidence>
<comment type="subcellular location">
    <subcellularLocation>
        <location evidence="4">Membrane</location>
        <topology evidence="4">Multi-pass membrane protein</topology>
    </subcellularLocation>
</comment>
<dbReference type="PANTHER" id="PTHR12483">
    <property type="entry name" value="SOLUTE CARRIER FAMILY 31 COPPER TRANSPORTERS"/>
    <property type="match status" value="1"/>
</dbReference>
<keyword evidence="4" id="KW-0187">Copper transport</keyword>
<feature type="transmembrane region" description="Helical" evidence="4">
    <location>
        <begin position="158"/>
        <end position="175"/>
    </location>
</feature>
<evidence type="ECO:0000313" key="6">
    <source>
        <dbReference type="Proteomes" id="UP000777482"/>
    </source>
</evidence>
<dbReference type="GO" id="GO:0016020">
    <property type="term" value="C:membrane"/>
    <property type="evidence" value="ECO:0007669"/>
    <property type="project" value="UniProtKB-SubCell"/>
</dbReference>
<name>A0A9P7B448_RHOMI</name>
<keyword evidence="2 4" id="KW-1133">Transmembrane helix</keyword>
<evidence type="ECO:0000313" key="5">
    <source>
        <dbReference type="EMBL" id="KAG0658587.1"/>
    </source>
</evidence>
<dbReference type="Pfam" id="PF04145">
    <property type="entry name" value="Ctr"/>
    <property type="match status" value="1"/>
</dbReference>
<dbReference type="GO" id="GO:0005375">
    <property type="term" value="F:copper ion transmembrane transporter activity"/>
    <property type="evidence" value="ECO:0007669"/>
    <property type="project" value="UniProtKB-UniRule"/>
</dbReference>
<dbReference type="OrthoDB" id="161814at2759"/>